<gene>
    <name evidence="9" type="primary">xerC</name>
    <name evidence="12" type="ORF">IAA93_03985</name>
</gene>
<evidence type="ECO:0000256" key="9">
    <source>
        <dbReference type="HAMAP-Rule" id="MF_01808"/>
    </source>
</evidence>
<feature type="domain" description="Core-binding (CB)" evidence="11">
    <location>
        <begin position="1"/>
        <end position="84"/>
    </location>
</feature>
<feature type="active site" description="O-(3'-phospho-DNA)-tyrosine intermediate" evidence="9">
    <location>
        <position position="271"/>
    </location>
</feature>
<evidence type="ECO:0000256" key="1">
    <source>
        <dbReference type="ARBA" id="ARBA00004496"/>
    </source>
</evidence>
<evidence type="ECO:0000259" key="10">
    <source>
        <dbReference type="PROSITE" id="PS51898"/>
    </source>
</evidence>
<comment type="function">
    <text evidence="9">Site-specific tyrosine recombinase, which acts by catalyzing the cutting and rejoining of the recombining DNA molecules. The XerC-XerD complex is essential to convert dimers of the bacterial chromosome into monomers to permit their segregation at cell division. It also contributes to the segregational stability of plasmids.</text>
</comment>
<feature type="domain" description="Tyr recombinase" evidence="10">
    <location>
        <begin position="105"/>
        <end position="284"/>
    </location>
</feature>
<dbReference type="InterPro" id="IPR004107">
    <property type="entry name" value="Integrase_SAM-like_N"/>
</dbReference>
<dbReference type="InterPro" id="IPR013762">
    <property type="entry name" value="Integrase-like_cat_sf"/>
</dbReference>
<dbReference type="Pfam" id="PF00589">
    <property type="entry name" value="Phage_integrase"/>
    <property type="match status" value="1"/>
</dbReference>
<name>A0A9D2UIB5_9BACT</name>
<dbReference type="PROSITE" id="PS51900">
    <property type="entry name" value="CB"/>
    <property type="match status" value="1"/>
</dbReference>
<dbReference type="GO" id="GO:0003677">
    <property type="term" value="F:DNA binding"/>
    <property type="evidence" value="ECO:0007669"/>
    <property type="project" value="UniProtKB-UniRule"/>
</dbReference>
<accession>A0A9D2UIB5</accession>
<dbReference type="GO" id="GO:0006313">
    <property type="term" value="P:DNA transposition"/>
    <property type="evidence" value="ECO:0007669"/>
    <property type="project" value="UniProtKB-UniRule"/>
</dbReference>
<dbReference type="HAMAP" id="MF_01808">
    <property type="entry name" value="Recomb_XerC_XerD"/>
    <property type="match status" value="1"/>
</dbReference>
<keyword evidence="3 9" id="KW-0132">Cell division</keyword>
<dbReference type="Proteomes" id="UP000787625">
    <property type="component" value="Unassembled WGS sequence"/>
</dbReference>
<evidence type="ECO:0000259" key="11">
    <source>
        <dbReference type="PROSITE" id="PS51900"/>
    </source>
</evidence>
<reference evidence="12" key="2">
    <citation type="submission" date="2021-04" db="EMBL/GenBank/DDBJ databases">
        <authorList>
            <person name="Gilroy R."/>
        </authorList>
    </citation>
    <scope>NUCLEOTIDE SEQUENCE</scope>
    <source>
        <strain evidence="12">MalCec1-1739</strain>
    </source>
</reference>
<dbReference type="InterPro" id="IPR010998">
    <property type="entry name" value="Integrase_recombinase_N"/>
</dbReference>
<keyword evidence="6 9" id="KW-0238">DNA-binding</keyword>
<evidence type="ECO:0000313" key="12">
    <source>
        <dbReference type="EMBL" id="HJD52871.1"/>
    </source>
</evidence>
<dbReference type="EMBL" id="DWUP01000082">
    <property type="protein sequence ID" value="HJD52871.1"/>
    <property type="molecule type" value="Genomic_DNA"/>
</dbReference>
<evidence type="ECO:0000256" key="8">
    <source>
        <dbReference type="ARBA" id="ARBA00023306"/>
    </source>
</evidence>
<feature type="active site" evidence="9">
    <location>
        <position position="262"/>
    </location>
</feature>
<dbReference type="PROSITE" id="PS51898">
    <property type="entry name" value="TYR_RECOMBINASE"/>
    <property type="match status" value="1"/>
</dbReference>
<dbReference type="GO" id="GO:0007059">
    <property type="term" value="P:chromosome segregation"/>
    <property type="evidence" value="ECO:0007669"/>
    <property type="project" value="UniProtKB-UniRule"/>
</dbReference>
<dbReference type="GO" id="GO:0051301">
    <property type="term" value="P:cell division"/>
    <property type="evidence" value="ECO:0007669"/>
    <property type="project" value="UniProtKB-KW"/>
</dbReference>
<dbReference type="PANTHER" id="PTHR30349:SF77">
    <property type="entry name" value="TYROSINE RECOMBINASE XERC"/>
    <property type="match status" value="1"/>
</dbReference>
<dbReference type="GO" id="GO:0009037">
    <property type="term" value="F:tyrosine-based site-specific recombinase activity"/>
    <property type="evidence" value="ECO:0007669"/>
    <property type="project" value="UniProtKB-UniRule"/>
</dbReference>
<dbReference type="AlphaFoldDB" id="A0A9D2UIB5"/>
<feature type="active site" evidence="9">
    <location>
        <position position="239"/>
    </location>
</feature>
<dbReference type="Pfam" id="PF02899">
    <property type="entry name" value="Phage_int_SAM_1"/>
    <property type="match status" value="1"/>
</dbReference>
<dbReference type="InterPro" id="IPR023009">
    <property type="entry name" value="Tyrosine_recombinase_XerC/XerD"/>
</dbReference>
<dbReference type="Gene3D" id="1.10.443.10">
    <property type="entry name" value="Intergrase catalytic core"/>
    <property type="match status" value="1"/>
</dbReference>
<evidence type="ECO:0000313" key="13">
    <source>
        <dbReference type="Proteomes" id="UP000787625"/>
    </source>
</evidence>
<evidence type="ECO:0000256" key="3">
    <source>
        <dbReference type="ARBA" id="ARBA00022618"/>
    </source>
</evidence>
<dbReference type="SUPFAM" id="SSF56349">
    <property type="entry name" value="DNA breaking-rejoining enzymes"/>
    <property type="match status" value="1"/>
</dbReference>
<sequence length="290" mass="32673">MYIDSFIDYITSVKNYSKFTSGSYRRDLEQFFSYICTIEQDLRPETADTDLIRSWLSSLVERGYNAASVNRKLSTLRSFYHYLLKISAITVDPTARLSGLRKPKRLPQVVHDADLEGLLDAMPADGFVQMRDKLIVDMLYETGMRRSELVNLDTTDVDFSLMQVKVLGKRNKQRLIPIGRGLASMIGDYLAMRAPVAVGPALFVTPDGRRITAAQVYAVVHKALTSVIRSGKRSPHVLRHSFATVLLDNGADLESVKELLGHADLATTQIYTHSSFEELKKIYKQAHPRA</sequence>
<organism evidence="12 13">
    <name type="scientific">Candidatus Avibacteroides avistercoris</name>
    <dbReference type="NCBI Taxonomy" id="2840690"/>
    <lineage>
        <taxon>Bacteria</taxon>
        <taxon>Pseudomonadati</taxon>
        <taxon>Bacteroidota</taxon>
        <taxon>Bacteroidia</taxon>
        <taxon>Bacteroidales</taxon>
        <taxon>Bacteroidaceae</taxon>
        <taxon>Bacteroidaceae incertae sedis</taxon>
        <taxon>Candidatus Avibacteroides</taxon>
    </lineage>
</organism>
<proteinExistence type="inferred from homology"/>
<evidence type="ECO:0000256" key="2">
    <source>
        <dbReference type="ARBA" id="ARBA00022490"/>
    </source>
</evidence>
<keyword evidence="4 9" id="KW-0159">Chromosome partition</keyword>
<comment type="similarity">
    <text evidence="9">Belongs to the 'phage' integrase family. XerC subfamily.</text>
</comment>
<dbReference type="Gene3D" id="1.10.150.130">
    <property type="match status" value="1"/>
</dbReference>
<comment type="subcellular location">
    <subcellularLocation>
        <location evidence="1 9">Cytoplasm</location>
    </subcellularLocation>
</comment>
<feature type="active site" evidence="9">
    <location>
        <position position="169"/>
    </location>
</feature>
<keyword evidence="2 9" id="KW-0963">Cytoplasm</keyword>
<dbReference type="PANTHER" id="PTHR30349">
    <property type="entry name" value="PHAGE INTEGRASE-RELATED"/>
    <property type="match status" value="1"/>
</dbReference>
<keyword evidence="8 9" id="KW-0131">Cell cycle</keyword>
<feature type="active site" evidence="9">
    <location>
        <position position="145"/>
    </location>
</feature>
<dbReference type="InterPro" id="IPR002104">
    <property type="entry name" value="Integrase_catalytic"/>
</dbReference>
<evidence type="ECO:0000256" key="5">
    <source>
        <dbReference type="ARBA" id="ARBA00022908"/>
    </source>
</evidence>
<feature type="active site" evidence="9">
    <location>
        <position position="236"/>
    </location>
</feature>
<evidence type="ECO:0000256" key="6">
    <source>
        <dbReference type="ARBA" id="ARBA00023125"/>
    </source>
</evidence>
<keyword evidence="7 9" id="KW-0233">DNA recombination</keyword>
<dbReference type="GO" id="GO:0005737">
    <property type="term" value="C:cytoplasm"/>
    <property type="evidence" value="ECO:0007669"/>
    <property type="project" value="UniProtKB-SubCell"/>
</dbReference>
<comment type="subunit">
    <text evidence="9">Forms a cyclic heterotetrameric complex composed of two molecules of XerC and two molecules of XerD.</text>
</comment>
<dbReference type="InterPro" id="IPR050090">
    <property type="entry name" value="Tyrosine_recombinase_XerCD"/>
</dbReference>
<dbReference type="InterPro" id="IPR011010">
    <property type="entry name" value="DNA_brk_join_enz"/>
</dbReference>
<keyword evidence="5 9" id="KW-0229">DNA integration</keyword>
<comment type="caution">
    <text evidence="12">The sequence shown here is derived from an EMBL/GenBank/DDBJ whole genome shotgun (WGS) entry which is preliminary data.</text>
</comment>
<reference evidence="12" key="1">
    <citation type="journal article" date="2021" name="PeerJ">
        <title>Extensive microbial diversity within the chicken gut microbiome revealed by metagenomics and culture.</title>
        <authorList>
            <person name="Gilroy R."/>
            <person name="Ravi A."/>
            <person name="Getino M."/>
            <person name="Pursley I."/>
            <person name="Horton D.L."/>
            <person name="Alikhan N.F."/>
            <person name="Baker D."/>
            <person name="Gharbi K."/>
            <person name="Hall N."/>
            <person name="Watson M."/>
            <person name="Adriaenssens E.M."/>
            <person name="Foster-Nyarko E."/>
            <person name="Jarju S."/>
            <person name="Secka A."/>
            <person name="Antonio M."/>
            <person name="Oren A."/>
            <person name="Chaudhuri R.R."/>
            <person name="La Ragione R."/>
            <person name="Hildebrand F."/>
            <person name="Pallen M.J."/>
        </authorList>
    </citation>
    <scope>NUCLEOTIDE SEQUENCE</scope>
    <source>
        <strain evidence="12">MalCec1-1739</strain>
    </source>
</reference>
<evidence type="ECO:0000256" key="4">
    <source>
        <dbReference type="ARBA" id="ARBA00022829"/>
    </source>
</evidence>
<protein>
    <recommendedName>
        <fullName evidence="9">Tyrosine recombinase XerC</fullName>
    </recommendedName>
</protein>
<dbReference type="InterPro" id="IPR044068">
    <property type="entry name" value="CB"/>
</dbReference>
<evidence type="ECO:0000256" key="7">
    <source>
        <dbReference type="ARBA" id="ARBA00023172"/>
    </source>
</evidence>